<dbReference type="Gene3D" id="3.10.310.50">
    <property type="match status" value="1"/>
</dbReference>
<gene>
    <name evidence="4" type="ORF">KIMC2_19510</name>
</gene>
<proteinExistence type="predicted"/>
<dbReference type="EMBL" id="AP026801">
    <property type="protein sequence ID" value="BDR57389.1"/>
    <property type="molecule type" value="Genomic_DNA"/>
</dbReference>
<keyword evidence="2" id="KW-0812">Transmembrane</keyword>
<evidence type="ECO:0000313" key="4">
    <source>
        <dbReference type="EMBL" id="BDR57389.1"/>
    </source>
</evidence>
<dbReference type="PANTHER" id="PTHR30373">
    <property type="entry name" value="UPF0603 PROTEIN YGCG"/>
    <property type="match status" value="1"/>
</dbReference>
<feature type="domain" description="TPM" evidence="3">
    <location>
        <begin position="42"/>
        <end position="168"/>
    </location>
</feature>
<protein>
    <recommendedName>
        <fullName evidence="3">TPM domain-containing protein</fullName>
    </recommendedName>
</protein>
<dbReference type="KEGG" id="xak:KIMC2_19510"/>
<keyword evidence="5" id="KW-1185">Reference proteome</keyword>
<dbReference type="InterPro" id="IPR007621">
    <property type="entry name" value="TPM_dom"/>
</dbReference>
<feature type="transmembrane region" description="Helical" evidence="2">
    <location>
        <begin position="224"/>
        <end position="253"/>
    </location>
</feature>
<keyword evidence="2" id="KW-1133">Transmembrane helix</keyword>
<keyword evidence="2" id="KW-0472">Membrane</keyword>
<feature type="transmembrane region" description="Helical" evidence="2">
    <location>
        <begin position="196"/>
        <end position="212"/>
    </location>
</feature>
<name>A0AAU9CTQ6_9LACO</name>
<evidence type="ECO:0000256" key="1">
    <source>
        <dbReference type="SAM" id="MobiDB-lite"/>
    </source>
</evidence>
<evidence type="ECO:0000313" key="5">
    <source>
        <dbReference type="Proteomes" id="UP001321804"/>
    </source>
</evidence>
<evidence type="ECO:0000259" key="3">
    <source>
        <dbReference type="Pfam" id="PF04536"/>
    </source>
</evidence>
<dbReference type="AlphaFoldDB" id="A0AAU9CTQ6"/>
<dbReference type="Proteomes" id="UP001321804">
    <property type="component" value="Chromosome"/>
</dbReference>
<dbReference type="Pfam" id="PF04536">
    <property type="entry name" value="TPM_phosphatase"/>
    <property type="match status" value="1"/>
</dbReference>
<organism evidence="4 5">
    <name type="scientific">Xylocopilactobacillus apis</name>
    <dbReference type="NCBI Taxonomy" id="2932183"/>
    <lineage>
        <taxon>Bacteria</taxon>
        <taxon>Bacillati</taxon>
        <taxon>Bacillota</taxon>
        <taxon>Bacilli</taxon>
        <taxon>Lactobacillales</taxon>
        <taxon>Lactobacillaceae</taxon>
        <taxon>Xylocopilactobacillus</taxon>
    </lineage>
</organism>
<dbReference type="PANTHER" id="PTHR30373:SF2">
    <property type="entry name" value="UPF0603 PROTEIN YGCG"/>
    <property type="match status" value="1"/>
</dbReference>
<evidence type="ECO:0000256" key="2">
    <source>
        <dbReference type="SAM" id="Phobius"/>
    </source>
</evidence>
<accession>A0AAU9CTQ6</accession>
<sequence length="300" mass="32660">MRTDRYKKYLTVLLIVFTSLFFGSNQVVAIVNFPDVPDTFYYDQINVLSTTTKGLVEQKNSYYQNKKNAPQIVVAVISSTEDEDIDSYASDLFQKWKIGSKSKDNGVLILYALNNGKRNVRIEVGYGLEGDLTDNLAAQILNENKGNLKSENDEKVNQGLQKVFKAVAGVVDRSNGYQTADSKVITRPRNRINSKAILLIILLLVYLILIAFDKFKYDRKRHVVLILISILFLILSMRISKILWLIPLIYLWFNQSSGGSGYSGGSSSGGFFGGGSSGGSSSGGGFSGGGGSSGGGGASI</sequence>
<feature type="region of interest" description="Disordered" evidence="1">
    <location>
        <begin position="278"/>
        <end position="300"/>
    </location>
</feature>
<reference evidence="4 5" key="1">
    <citation type="journal article" date="2023" name="Microbiol. Spectr.">
        <title>Symbiosis of Carpenter Bees with Uncharacterized Lactic Acid Bacteria Showing NAD Auxotrophy.</title>
        <authorList>
            <person name="Kawasaki S."/>
            <person name="Ozawa K."/>
            <person name="Mori T."/>
            <person name="Yamamoto A."/>
            <person name="Ito M."/>
            <person name="Ohkuma M."/>
            <person name="Sakamoto M."/>
            <person name="Matsutani M."/>
        </authorList>
    </citation>
    <scope>NUCLEOTIDE SEQUENCE [LARGE SCALE GENOMIC DNA]</scope>
    <source>
        <strain evidence="4 5">KimC2</strain>
    </source>
</reference>
<dbReference type="RefSeq" id="WP_317696449.1">
    <property type="nucleotide sequence ID" value="NZ_AP026801.1"/>
</dbReference>